<sequence>MNSLEIVTISTQNIPDSQDFQNDDEKRCCNITLDSSLSALTKDLPICFRIWDFFQLPKKMALFRKQQINAK</sequence>
<evidence type="ECO:0000313" key="2">
    <source>
        <dbReference type="Proteomes" id="UP000030680"/>
    </source>
</evidence>
<proteinExistence type="predicted"/>
<protein>
    <submittedName>
        <fullName evidence="1">Uncharacterized protein</fullName>
    </submittedName>
</protein>
<dbReference type="Proteomes" id="UP000030680">
    <property type="component" value="Unassembled WGS sequence"/>
</dbReference>
<organism evidence="1 2">
    <name type="scientific">Galdieria sulphuraria</name>
    <name type="common">Red alga</name>
    <dbReference type="NCBI Taxonomy" id="130081"/>
    <lineage>
        <taxon>Eukaryota</taxon>
        <taxon>Rhodophyta</taxon>
        <taxon>Bangiophyceae</taxon>
        <taxon>Galdieriales</taxon>
        <taxon>Galdieriaceae</taxon>
        <taxon>Galdieria</taxon>
    </lineage>
</organism>
<dbReference type="GeneID" id="17087556"/>
<dbReference type="RefSeq" id="XP_005705221.1">
    <property type="nucleotide sequence ID" value="XM_005705164.1"/>
</dbReference>
<reference evidence="2" key="1">
    <citation type="journal article" date="2013" name="Science">
        <title>Gene transfer from bacteria and archaea facilitated evolution of an extremophilic eukaryote.</title>
        <authorList>
            <person name="Schonknecht G."/>
            <person name="Chen W.H."/>
            <person name="Ternes C.M."/>
            <person name="Barbier G.G."/>
            <person name="Shrestha R.P."/>
            <person name="Stanke M."/>
            <person name="Brautigam A."/>
            <person name="Baker B.J."/>
            <person name="Banfield J.F."/>
            <person name="Garavito R.M."/>
            <person name="Carr K."/>
            <person name="Wilkerson C."/>
            <person name="Rensing S.A."/>
            <person name="Gagneul D."/>
            <person name="Dickenson N.E."/>
            <person name="Oesterhelt C."/>
            <person name="Lercher M.J."/>
            <person name="Weber A.P."/>
        </authorList>
    </citation>
    <scope>NUCLEOTIDE SEQUENCE [LARGE SCALE GENOMIC DNA]</scope>
    <source>
        <strain evidence="2">074W</strain>
    </source>
</reference>
<keyword evidence="2" id="KW-1185">Reference proteome</keyword>
<evidence type="ECO:0000313" key="1">
    <source>
        <dbReference type="EMBL" id="EME28701.1"/>
    </source>
</evidence>
<dbReference type="KEGG" id="gsl:Gasu_39080"/>
<gene>
    <name evidence="1" type="ORF">Gasu_39080</name>
</gene>
<dbReference type="EMBL" id="KB454517">
    <property type="protein sequence ID" value="EME28701.1"/>
    <property type="molecule type" value="Genomic_DNA"/>
</dbReference>
<accession>M2VZE3</accession>
<dbReference type="Gramene" id="EME28701">
    <property type="protein sequence ID" value="EME28701"/>
    <property type="gene ID" value="Gasu_39080"/>
</dbReference>
<dbReference type="AlphaFoldDB" id="M2VZE3"/>
<name>M2VZE3_GALSU</name>